<organism evidence="2 3">
    <name type="scientific">Cohnella abietis</name>
    <dbReference type="NCBI Taxonomy" id="2507935"/>
    <lineage>
        <taxon>Bacteria</taxon>
        <taxon>Bacillati</taxon>
        <taxon>Bacillota</taxon>
        <taxon>Bacilli</taxon>
        <taxon>Bacillales</taxon>
        <taxon>Paenibacillaceae</taxon>
        <taxon>Cohnella</taxon>
    </lineage>
</organism>
<evidence type="ECO:0000313" key="3">
    <source>
        <dbReference type="Proteomes" id="UP000289856"/>
    </source>
</evidence>
<proteinExistence type="predicted"/>
<dbReference type="EMBL" id="AP019400">
    <property type="protein sequence ID" value="BBI34331.1"/>
    <property type="molecule type" value="Genomic_DNA"/>
</dbReference>
<sequence>MRKEKGLTQEALAEKASIHYSYISGIKHADRNISLETLEKIIDALNVVPLEVFQFHALDVNEQRTDRTVALDALNSLLVERNTNEILTVLRVAKEILVAVDTAKHK</sequence>
<protein>
    <recommendedName>
        <fullName evidence="1">HTH cro/C1-type domain-containing protein</fullName>
    </recommendedName>
</protein>
<dbReference type="GO" id="GO:0003677">
    <property type="term" value="F:DNA binding"/>
    <property type="evidence" value="ECO:0007669"/>
    <property type="project" value="InterPro"/>
</dbReference>
<dbReference type="Proteomes" id="UP000289856">
    <property type="component" value="Chromosome"/>
</dbReference>
<dbReference type="InterPro" id="IPR010982">
    <property type="entry name" value="Lambda_DNA-bd_dom_sf"/>
</dbReference>
<feature type="domain" description="HTH cro/C1-type" evidence="1">
    <location>
        <begin position="1"/>
        <end position="53"/>
    </location>
</feature>
<dbReference type="RefSeq" id="WP_232057878.1">
    <property type="nucleotide sequence ID" value="NZ_AP019400.1"/>
</dbReference>
<gene>
    <name evidence="2" type="ORF">KCTCHS21_37300</name>
</gene>
<dbReference type="Gene3D" id="1.10.260.40">
    <property type="entry name" value="lambda repressor-like DNA-binding domains"/>
    <property type="match status" value="1"/>
</dbReference>
<name>A0A3T1D8B6_9BACL</name>
<accession>A0A3T1D8B6</accession>
<reference evidence="2 3" key="1">
    <citation type="submission" date="2019-01" db="EMBL/GenBank/DDBJ databases">
        <title>Complete genome sequence of Cohnella hallensis HS21 isolated from Korean fir (Abies koreana) rhizospheric soil.</title>
        <authorList>
            <person name="Jiang L."/>
            <person name="Kang S.W."/>
            <person name="Kim S."/>
            <person name="Jung J."/>
            <person name="Kim C.Y."/>
            <person name="Kim D.H."/>
            <person name="Kim S.W."/>
            <person name="Lee J."/>
        </authorList>
    </citation>
    <scope>NUCLEOTIDE SEQUENCE [LARGE SCALE GENOMIC DNA]</scope>
    <source>
        <strain evidence="2 3">HS21</strain>
    </source>
</reference>
<evidence type="ECO:0000313" key="2">
    <source>
        <dbReference type="EMBL" id="BBI34331.1"/>
    </source>
</evidence>
<dbReference type="InterPro" id="IPR001387">
    <property type="entry name" value="Cro/C1-type_HTH"/>
</dbReference>
<dbReference type="CDD" id="cd00093">
    <property type="entry name" value="HTH_XRE"/>
    <property type="match status" value="1"/>
</dbReference>
<dbReference type="Pfam" id="PF01381">
    <property type="entry name" value="HTH_3"/>
    <property type="match status" value="1"/>
</dbReference>
<dbReference type="AlphaFoldDB" id="A0A3T1D8B6"/>
<dbReference type="KEGG" id="cohn:KCTCHS21_37300"/>
<dbReference type="PROSITE" id="PS50943">
    <property type="entry name" value="HTH_CROC1"/>
    <property type="match status" value="1"/>
</dbReference>
<keyword evidence="3" id="KW-1185">Reference proteome</keyword>
<evidence type="ECO:0000259" key="1">
    <source>
        <dbReference type="PROSITE" id="PS50943"/>
    </source>
</evidence>
<dbReference type="SMART" id="SM00530">
    <property type="entry name" value="HTH_XRE"/>
    <property type="match status" value="1"/>
</dbReference>
<dbReference type="SUPFAM" id="SSF47413">
    <property type="entry name" value="lambda repressor-like DNA-binding domains"/>
    <property type="match status" value="1"/>
</dbReference>